<evidence type="ECO:0000313" key="2">
    <source>
        <dbReference type="Proteomes" id="UP000536711"/>
    </source>
</evidence>
<evidence type="ECO:0000313" key="1">
    <source>
        <dbReference type="EMBL" id="KAF4439966.1"/>
    </source>
</evidence>
<accession>A0A8H4NPZ2</accession>
<proteinExistence type="predicted"/>
<name>A0A8H4NPZ2_9HYPO</name>
<reference evidence="1 2" key="1">
    <citation type="submission" date="2020-01" db="EMBL/GenBank/DDBJ databases">
        <title>Identification and distribution of gene clusters putatively required for synthesis of sphingolipid metabolism inhibitors in phylogenetically diverse species of the filamentous fungus Fusarium.</title>
        <authorList>
            <person name="Kim H.-S."/>
            <person name="Busman M."/>
            <person name="Brown D.W."/>
            <person name="Divon H."/>
            <person name="Uhlig S."/>
            <person name="Proctor R.H."/>
        </authorList>
    </citation>
    <scope>NUCLEOTIDE SEQUENCE [LARGE SCALE GENOMIC DNA]</scope>
    <source>
        <strain evidence="1 2">NRRL 13308</strain>
    </source>
</reference>
<comment type="caution">
    <text evidence="1">The sequence shown here is derived from an EMBL/GenBank/DDBJ whole genome shotgun (WGS) entry which is preliminary data.</text>
</comment>
<organism evidence="1 2">
    <name type="scientific">Fusarium acutatum</name>
    <dbReference type="NCBI Taxonomy" id="78861"/>
    <lineage>
        <taxon>Eukaryota</taxon>
        <taxon>Fungi</taxon>
        <taxon>Dikarya</taxon>
        <taxon>Ascomycota</taxon>
        <taxon>Pezizomycotina</taxon>
        <taxon>Sordariomycetes</taxon>
        <taxon>Hypocreomycetidae</taxon>
        <taxon>Hypocreales</taxon>
        <taxon>Nectriaceae</taxon>
        <taxon>Fusarium</taxon>
        <taxon>Fusarium fujikuroi species complex</taxon>
    </lineage>
</organism>
<keyword evidence="2" id="KW-1185">Reference proteome</keyword>
<dbReference type="Proteomes" id="UP000536711">
    <property type="component" value="Unassembled WGS sequence"/>
</dbReference>
<dbReference type="OrthoDB" id="5422613at2759"/>
<sequence length="96" mass="10799">MPSSNVEGLLSAPEQQIRAVLGALCQDEDTRSRALDHYNNLQATPEVSDGRKRKAEDEISDEKACRYHHGFMHPDEDADVWAEHGDSLADVETEEY</sequence>
<dbReference type="EMBL" id="JAADJF010000081">
    <property type="protein sequence ID" value="KAF4439966.1"/>
    <property type="molecule type" value="Genomic_DNA"/>
</dbReference>
<protein>
    <submittedName>
        <fullName evidence="1">Uncharacterized protein</fullName>
    </submittedName>
</protein>
<dbReference type="AlphaFoldDB" id="A0A8H4NPZ2"/>
<gene>
    <name evidence="1" type="ORF">FACUT_3741</name>
</gene>